<dbReference type="AlphaFoldDB" id="A0A0C2CKP2"/>
<accession>A0A0C2CKP2</accession>
<feature type="compositionally biased region" description="Low complexity" evidence="1">
    <location>
        <begin position="25"/>
        <end position="42"/>
    </location>
</feature>
<dbReference type="EMBL" id="JMCC02000182">
    <property type="protein sequence ID" value="KIG11771.1"/>
    <property type="molecule type" value="Genomic_DNA"/>
</dbReference>
<dbReference type="Proteomes" id="UP000031599">
    <property type="component" value="Unassembled WGS sequence"/>
</dbReference>
<name>A0A0C2CKP2_9BACT</name>
<sequence length="42" mass="4321">MITLRSQRSGSTTGDNTEQEPALDEGAPADPPKAAAEPPSEP</sequence>
<comment type="caution">
    <text evidence="2">The sequence shown here is derived from an EMBL/GenBank/DDBJ whole genome shotgun (WGS) entry which is preliminary data.</text>
</comment>
<dbReference type="RefSeq" id="WP_276204421.1">
    <property type="nucleotide sequence ID" value="NZ_JMCC02000182.1"/>
</dbReference>
<organism evidence="2 3">
    <name type="scientific">Enhygromyxa salina</name>
    <dbReference type="NCBI Taxonomy" id="215803"/>
    <lineage>
        <taxon>Bacteria</taxon>
        <taxon>Pseudomonadati</taxon>
        <taxon>Myxococcota</taxon>
        <taxon>Polyangia</taxon>
        <taxon>Nannocystales</taxon>
        <taxon>Nannocystaceae</taxon>
        <taxon>Enhygromyxa</taxon>
    </lineage>
</organism>
<feature type="region of interest" description="Disordered" evidence="1">
    <location>
        <begin position="1"/>
        <end position="42"/>
    </location>
</feature>
<proteinExistence type="predicted"/>
<reference evidence="2 3" key="1">
    <citation type="submission" date="2014-12" db="EMBL/GenBank/DDBJ databases">
        <title>Genome assembly of Enhygromyxa salina DSM 15201.</title>
        <authorList>
            <person name="Sharma G."/>
            <person name="Subramanian S."/>
        </authorList>
    </citation>
    <scope>NUCLEOTIDE SEQUENCE [LARGE SCALE GENOMIC DNA]</scope>
    <source>
        <strain evidence="2 3">DSM 15201</strain>
    </source>
</reference>
<evidence type="ECO:0000313" key="2">
    <source>
        <dbReference type="EMBL" id="KIG11771.1"/>
    </source>
</evidence>
<evidence type="ECO:0000313" key="3">
    <source>
        <dbReference type="Proteomes" id="UP000031599"/>
    </source>
</evidence>
<evidence type="ECO:0000256" key="1">
    <source>
        <dbReference type="SAM" id="MobiDB-lite"/>
    </source>
</evidence>
<gene>
    <name evidence="2" type="ORF">DB30_02549</name>
</gene>
<protein>
    <submittedName>
        <fullName evidence="2">Uncharacterized protein</fullName>
    </submittedName>
</protein>
<feature type="compositionally biased region" description="Polar residues" evidence="1">
    <location>
        <begin position="1"/>
        <end position="16"/>
    </location>
</feature>